<dbReference type="EMBL" id="JAGIYY010000001">
    <property type="protein sequence ID" value="MBP0437753.1"/>
    <property type="molecule type" value="Genomic_DNA"/>
</dbReference>
<feature type="transmembrane region" description="Helical" evidence="1">
    <location>
        <begin position="334"/>
        <end position="351"/>
    </location>
</feature>
<feature type="transmembrane region" description="Helical" evidence="1">
    <location>
        <begin position="73"/>
        <end position="90"/>
    </location>
</feature>
<keyword evidence="1" id="KW-1133">Transmembrane helix</keyword>
<protein>
    <recommendedName>
        <fullName evidence="2">DUF6311 domain-containing protein</fullName>
    </recommendedName>
</protein>
<feature type="transmembrane region" description="Helical" evidence="1">
    <location>
        <begin position="160"/>
        <end position="182"/>
    </location>
</feature>
<keyword evidence="1" id="KW-0812">Transmembrane</keyword>
<dbReference type="Proteomes" id="UP000666240">
    <property type="component" value="Unassembled WGS sequence"/>
</dbReference>
<feature type="domain" description="DUF6311" evidence="2">
    <location>
        <begin position="12"/>
        <end position="375"/>
    </location>
</feature>
<dbReference type="RefSeq" id="WP_209333732.1">
    <property type="nucleotide sequence ID" value="NZ_JAGIYY010000001.1"/>
</dbReference>
<feature type="transmembrane region" description="Helical" evidence="1">
    <location>
        <begin position="288"/>
        <end position="314"/>
    </location>
</feature>
<evidence type="ECO:0000256" key="1">
    <source>
        <dbReference type="SAM" id="Phobius"/>
    </source>
</evidence>
<name>A0A8J7QWC2_9HYPH</name>
<organism evidence="3 4">
    <name type="scientific">Tianweitania sediminis</name>
    <dbReference type="NCBI Taxonomy" id="1502156"/>
    <lineage>
        <taxon>Bacteria</taxon>
        <taxon>Pseudomonadati</taxon>
        <taxon>Pseudomonadota</taxon>
        <taxon>Alphaproteobacteria</taxon>
        <taxon>Hyphomicrobiales</taxon>
        <taxon>Phyllobacteriaceae</taxon>
        <taxon>Tianweitania</taxon>
    </lineage>
</organism>
<proteinExistence type="predicted"/>
<gene>
    <name evidence="3" type="ORF">J5Y06_03670</name>
</gene>
<feature type="transmembrane region" description="Helical" evidence="1">
    <location>
        <begin position="248"/>
        <end position="268"/>
    </location>
</feature>
<keyword evidence="4" id="KW-1185">Reference proteome</keyword>
<comment type="caution">
    <text evidence="3">The sequence shown here is derived from an EMBL/GenBank/DDBJ whole genome shotgun (WGS) entry which is preliminary data.</text>
</comment>
<evidence type="ECO:0000313" key="3">
    <source>
        <dbReference type="EMBL" id="MBP0437753.1"/>
    </source>
</evidence>
<feature type="transmembrane region" description="Helical" evidence="1">
    <location>
        <begin position="97"/>
        <end position="116"/>
    </location>
</feature>
<dbReference type="AlphaFoldDB" id="A0A8J7QWC2"/>
<sequence length="492" mass="53576">MAILRGDLVGVSDYANAAAAFQFFARDGWHWPLGANPHFGGVNIFFSDGAPWYALAAKGLHGLGLPAPSLHDIVLINFLLFALFAARLAGSISETPLTRWLITGLLVFCLIMPVRLIGPQHVALSSHWVVLWAMTAVPLKSKRDGASAARRWEFLPALAFATWSHGYLGAMAASIILVFLLAQRRYAATLLVFAFPALLLWIIGAFAGFDTRLGSAKPFSLDILALAQSFGWGVFPPLFPLVEAQGDSFIFLGAGAWLALLCGSACYAASKDYRVRVWHHLRSRRLRLLLLAGMILYLFGLVFSLRVAGSVLLSLPVPDFLEPLYGRFRAAGRFGTPLAYSLILLAGLMVGSIKRPGALALLLATTVLAAQAADVVLAGRQGPKDAERTAIHIAREQVNALLANGGWSGKVYRDIESETDLEKQQILDFLLTEAGAKEFRLVHSARRNPDEVAARRGKQDAGPGDLFIYPASHPESSCRSRTRWTEFELCLL</sequence>
<feature type="transmembrane region" description="Helical" evidence="1">
    <location>
        <begin position="188"/>
        <end position="209"/>
    </location>
</feature>
<keyword evidence="1" id="KW-0472">Membrane</keyword>
<dbReference type="Pfam" id="PF19830">
    <property type="entry name" value="DUF6311"/>
    <property type="match status" value="1"/>
</dbReference>
<evidence type="ECO:0000259" key="2">
    <source>
        <dbReference type="Pfam" id="PF19830"/>
    </source>
</evidence>
<reference evidence="3" key="1">
    <citation type="submission" date="2021-03" db="EMBL/GenBank/DDBJ databases">
        <title>Genome sequencing and assembly of Tianweitania sediminis.</title>
        <authorList>
            <person name="Chhetri G."/>
        </authorList>
    </citation>
    <scope>NUCLEOTIDE SEQUENCE</scope>
    <source>
        <strain evidence="3">Z8</strain>
    </source>
</reference>
<dbReference type="InterPro" id="IPR046278">
    <property type="entry name" value="DUF6311"/>
</dbReference>
<evidence type="ECO:0000313" key="4">
    <source>
        <dbReference type="Proteomes" id="UP000666240"/>
    </source>
</evidence>
<feature type="transmembrane region" description="Helical" evidence="1">
    <location>
        <begin position="358"/>
        <end position="379"/>
    </location>
</feature>
<accession>A0A8J7QWC2</accession>